<dbReference type="EMBL" id="LNCD01000069">
    <property type="protein sequence ID" value="KWV53011.1"/>
    <property type="molecule type" value="Genomic_DNA"/>
</dbReference>
<organism evidence="1 2">
    <name type="scientific">Rhizobium altiplani</name>
    <dbReference type="NCBI Taxonomy" id="1864509"/>
    <lineage>
        <taxon>Bacteria</taxon>
        <taxon>Pseudomonadati</taxon>
        <taxon>Pseudomonadota</taxon>
        <taxon>Alphaproteobacteria</taxon>
        <taxon>Hyphomicrobiales</taxon>
        <taxon>Rhizobiaceae</taxon>
        <taxon>Rhizobium/Agrobacterium group</taxon>
        <taxon>Rhizobium</taxon>
    </lineage>
</organism>
<dbReference type="AlphaFoldDB" id="A0A109JQ34"/>
<sequence>MNASVVKLVRHEALAATGESVKGRQAFAIGLVDAIVDEPLRAAIAQARGVSKRRLSAATVPKMA</sequence>
<gene>
    <name evidence="1" type="ORF">AS026_03815</name>
</gene>
<keyword evidence="2" id="KW-1185">Reference proteome</keyword>
<name>A0A109JQ34_9HYPH</name>
<dbReference type="OrthoDB" id="9877018at2"/>
<reference evidence="1 2" key="1">
    <citation type="submission" date="2015-11" db="EMBL/GenBank/DDBJ databases">
        <title>Draft Genome Sequence of the Strain BR 10423 (Rhizobium sp.) isolated from nodules of Mimosa pudica.</title>
        <authorList>
            <person name="Barauna A.C."/>
            <person name="Zilli J.E."/>
            <person name="Simoes-Araujo J.L."/>
            <person name="Reis V.M."/>
            <person name="James E.K."/>
            <person name="Reis F.B.Jr."/>
            <person name="Rouws L.F."/>
            <person name="Passos S.R."/>
            <person name="Gois S.R."/>
        </authorList>
    </citation>
    <scope>NUCLEOTIDE SEQUENCE [LARGE SCALE GENOMIC DNA]</scope>
    <source>
        <strain evidence="1 2">BR10423</strain>
    </source>
</reference>
<proteinExistence type="predicted"/>
<evidence type="ECO:0000313" key="2">
    <source>
        <dbReference type="Proteomes" id="UP000068164"/>
    </source>
</evidence>
<dbReference type="Proteomes" id="UP000068164">
    <property type="component" value="Unassembled WGS sequence"/>
</dbReference>
<comment type="caution">
    <text evidence="1">The sequence shown here is derived from an EMBL/GenBank/DDBJ whole genome shotgun (WGS) entry which is preliminary data.</text>
</comment>
<protein>
    <submittedName>
        <fullName evidence="1">Uncharacterized protein</fullName>
    </submittedName>
</protein>
<dbReference type="Gene3D" id="3.90.226.10">
    <property type="entry name" value="2-enoyl-CoA Hydratase, Chain A, domain 1"/>
    <property type="match status" value="1"/>
</dbReference>
<accession>A0A109JQ34</accession>
<evidence type="ECO:0000313" key="1">
    <source>
        <dbReference type="EMBL" id="KWV53011.1"/>
    </source>
</evidence>
<dbReference type="RefSeq" id="WP_028746979.1">
    <property type="nucleotide sequence ID" value="NZ_LNCD01000069.1"/>
</dbReference>